<evidence type="ECO:0000313" key="1">
    <source>
        <dbReference type="EMBL" id="CAK9156907.1"/>
    </source>
</evidence>
<accession>A0ABC8SI88</accession>
<organism evidence="1 2">
    <name type="scientific">Ilex paraguariensis</name>
    <name type="common">yerba mate</name>
    <dbReference type="NCBI Taxonomy" id="185542"/>
    <lineage>
        <taxon>Eukaryota</taxon>
        <taxon>Viridiplantae</taxon>
        <taxon>Streptophyta</taxon>
        <taxon>Embryophyta</taxon>
        <taxon>Tracheophyta</taxon>
        <taxon>Spermatophyta</taxon>
        <taxon>Magnoliopsida</taxon>
        <taxon>eudicotyledons</taxon>
        <taxon>Gunneridae</taxon>
        <taxon>Pentapetalae</taxon>
        <taxon>asterids</taxon>
        <taxon>campanulids</taxon>
        <taxon>Aquifoliales</taxon>
        <taxon>Aquifoliaceae</taxon>
        <taxon>Ilex</taxon>
    </lineage>
</organism>
<reference evidence="1 2" key="1">
    <citation type="submission" date="2024-02" db="EMBL/GenBank/DDBJ databases">
        <authorList>
            <person name="Vignale AGUSTIN F."/>
            <person name="Sosa J E."/>
            <person name="Modenutti C."/>
        </authorList>
    </citation>
    <scope>NUCLEOTIDE SEQUENCE [LARGE SCALE GENOMIC DNA]</scope>
</reference>
<evidence type="ECO:0000313" key="2">
    <source>
        <dbReference type="Proteomes" id="UP001642360"/>
    </source>
</evidence>
<keyword evidence="2" id="KW-1185">Reference proteome</keyword>
<dbReference type="EMBL" id="CAUOFW020002931">
    <property type="protein sequence ID" value="CAK9156907.1"/>
    <property type="molecule type" value="Genomic_DNA"/>
</dbReference>
<name>A0ABC8SI88_9AQUA</name>
<dbReference type="Proteomes" id="UP001642360">
    <property type="component" value="Unassembled WGS sequence"/>
</dbReference>
<gene>
    <name evidence="1" type="ORF">ILEXP_LOCUS25462</name>
</gene>
<comment type="caution">
    <text evidence="1">The sequence shown here is derived from an EMBL/GenBank/DDBJ whole genome shotgun (WGS) entry which is preliminary data.</text>
</comment>
<protein>
    <submittedName>
        <fullName evidence="1">Uncharacterized protein</fullName>
    </submittedName>
</protein>
<proteinExistence type="predicted"/>
<dbReference type="AlphaFoldDB" id="A0ABC8SI88"/>
<sequence length="95" mass="9504">MSVAQTSPGVPFHQLILGRCPTGLGITSFSKVLPTSLGFAANTSTSLAPTPTGATWLAGVAQQPVDAAWLALVLAHSSSSFNTISATHTPSGAAV</sequence>